<dbReference type="GO" id="GO:0005634">
    <property type="term" value="C:nucleus"/>
    <property type="evidence" value="ECO:0007669"/>
    <property type="project" value="UniProtKB-SubCell"/>
</dbReference>
<keyword evidence="5" id="KW-0862">Zinc</keyword>
<keyword evidence="13" id="KW-1185">Reference proteome</keyword>
<protein>
    <recommendedName>
        <fullName evidence="11">C2H2-type domain-containing protein</fullName>
    </recommendedName>
</protein>
<keyword evidence="4 9" id="KW-0863">Zinc-finger</keyword>
<accession>A0A1J7FMQ0</accession>
<name>A0A1J7FMQ0_LUPAN</name>
<feature type="domain" description="C2H2-type" evidence="11">
    <location>
        <begin position="104"/>
        <end position="131"/>
    </location>
</feature>
<feature type="domain" description="C2H2-type" evidence="11">
    <location>
        <begin position="194"/>
        <end position="216"/>
    </location>
</feature>
<dbReference type="Gene3D" id="3.30.160.60">
    <property type="entry name" value="Classic Zinc Finger"/>
    <property type="match status" value="1"/>
</dbReference>
<evidence type="ECO:0000256" key="8">
    <source>
        <dbReference type="ARBA" id="ARBA00023242"/>
    </source>
</evidence>
<keyword evidence="2" id="KW-0479">Metal-binding</keyword>
<evidence type="ECO:0000256" key="7">
    <source>
        <dbReference type="ARBA" id="ARBA00023163"/>
    </source>
</evidence>
<evidence type="ECO:0000256" key="9">
    <source>
        <dbReference type="PROSITE-ProRule" id="PRU00042"/>
    </source>
</evidence>
<comment type="subcellular location">
    <subcellularLocation>
        <location evidence="1">Nucleus</location>
    </subcellularLocation>
</comment>
<evidence type="ECO:0000256" key="5">
    <source>
        <dbReference type="ARBA" id="ARBA00022833"/>
    </source>
</evidence>
<dbReference type="Pfam" id="PF13912">
    <property type="entry name" value="zf-C2H2_6"/>
    <property type="match status" value="2"/>
</dbReference>
<dbReference type="SUPFAM" id="SSF57667">
    <property type="entry name" value="beta-beta-alpha zinc fingers"/>
    <property type="match status" value="1"/>
</dbReference>
<evidence type="ECO:0000259" key="11">
    <source>
        <dbReference type="PROSITE" id="PS50157"/>
    </source>
</evidence>
<dbReference type="PROSITE" id="PS00028">
    <property type="entry name" value="ZINC_FINGER_C2H2_1"/>
    <property type="match status" value="2"/>
</dbReference>
<evidence type="ECO:0000256" key="10">
    <source>
        <dbReference type="SAM" id="MobiDB-lite"/>
    </source>
</evidence>
<organism evidence="12 13">
    <name type="scientific">Lupinus angustifolius</name>
    <name type="common">Narrow-leaved blue lupine</name>
    <dbReference type="NCBI Taxonomy" id="3871"/>
    <lineage>
        <taxon>Eukaryota</taxon>
        <taxon>Viridiplantae</taxon>
        <taxon>Streptophyta</taxon>
        <taxon>Embryophyta</taxon>
        <taxon>Tracheophyta</taxon>
        <taxon>Spermatophyta</taxon>
        <taxon>Magnoliopsida</taxon>
        <taxon>eudicotyledons</taxon>
        <taxon>Gunneridae</taxon>
        <taxon>Pentapetalae</taxon>
        <taxon>rosids</taxon>
        <taxon>fabids</taxon>
        <taxon>Fabales</taxon>
        <taxon>Fabaceae</taxon>
        <taxon>Papilionoideae</taxon>
        <taxon>50 kb inversion clade</taxon>
        <taxon>genistoids sensu lato</taxon>
        <taxon>core genistoids</taxon>
        <taxon>Genisteae</taxon>
        <taxon>Lupinus</taxon>
    </lineage>
</organism>
<evidence type="ECO:0000256" key="6">
    <source>
        <dbReference type="ARBA" id="ARBA00023015"/>
    </source>
</evidence>
<reference evidence="12 13" key="1">
    <citation type="journal article" date="2017" name="Plant Biotechnol. J.">
        <title>A comprehensive draft genome sequence for lupin (Lupinus angustifolius), an emerging health food: insights into plant-microbe interactions and legume evolution.</title>
        <authorList>
            <person name="Hane J.K."/>
            <person name="Ming Y."/>
            <person name="Kamphuis L.G."/>
            <person name="Nelson M.N."/>
            <person name="Garg G."/>
            <person name="Atkins C.A."/>
            <person name="Bayer P.E."/>
            <person name="Bravo A."/>
            <person name="Bringans S."/>
            <person name="Cannon S."/>
            <person name="Edwards D."/>
            <person name="Foley R."/>
            <person name="Gao L.L."/>
            <person name="Harrison M.J."/>
            <person name="Huang W."/>
            <person name="Hurgobin B."/>
            <person name="Li S."/>
            <person name="Liu C.W."/>
            <person name="McGrath A."/>
            <person name="Morahan G."/>
            <person name="Murray J."/>
            <person name="Weller J."/>
            <person name="Jian J."/>
            <person name="Singh K.B."/>
        </authorList>
    </citation>
    <scope>NUCLEOTIDE SEQUENCE [LARGE SCALE GENOMIC DNA]</scope>
    <source>
        <strain evidence="13">cv. Tanjil</strain>
        <tissue evidence="12">Whole plant</tissue>
    </source>
</reference>
<evidence type="ECO:0000256" key="1">
    <source>
        <dbReference type="ARBA" id="ARBA00004123"/>
    </source>
</evidence>
<dbReference type="InterPro" id="IPR036236">
    <property type="entry name" value="Znf_C2H2_sf"/>
</dbReference>
<dbReference type="STRING" id="3871.A0A1J7FMQ0"/>
<dbReference type="KEGG" id="lang:109341632"/>
<dbReference type="AlphaFoldDB" id="A0A1J7FMQ0"/>
<keyword evidence="6" id="KW-0805">Transcription regulation</keyword>
<dbReference type="PANTHER" id="PTHR26374">
    <property type="entry name" value="ZINC FINGER PROTEIN ZAT5"/>
    <property type="match status" value="1"/>
</dbReference>
<sequence>MNVEEEVLVPKDQMQIMKGKRTERQRLPSPLQVAAPSSTSCSGGIGRDQTTMSNTNLIDQFRHRTQEDDEDMANCLILLAQGKVSHSQPPPDHKNNNNSELYLYQCKTCNKCFPSFQALGGHRASHKKPNKANTIGAEKKQVVTTFMKEEDHDHYDSNKTNTTLSMPRPNRPLSLYRSITSGTTIAATTKSRVHDCSICGAEFSSGQALGGHMRRHRTSINTSITTVSVSDGNFIVGGGGSPEYQETKKPRTVLKLDLNLPAPDDDNIESMFTFQTKESVIVFSAPSLVNCHY</sequence>
<gene>
    <name evidence="12" type="ORF">TanjilG_25688</name>
</gene>
<dbReference type="Gramene" id="OIV89167">
    <property type="protein sequence ID" value="OIV89167"/>
    <property type="gene ID" value="TanjilG_25688"/>
</dbReference>
<dbReference type="SMART" id="SM00355">
    <property type="entry name" value="ZnF_C2H2"/>
    <property type="match status" value="2"/>
</dbReference>
<keyword evidence="3" id="KW-0677">Repeat</keyword>
<proteinExistence type="predicted"/>
<dbReference type="OMA" id="PRVFRCK"/>
<dbReference type="GO" id="GO:0008270">
    <property type="term" value="F:zinc ion binding"/>
    <property type="evidence" value="ECO:0007669"/>
    <property type="project" value="UniProtKB-KW"/>
</dbReference>
<keyword evidence="7" id="KW-0804">Transcription</keyword>
<evidence type="ECO:0000256" key="4">
    <source>
        <dbReference type="ARBA" id="ARBA00022771"/>
    </source>
</evidence>
<dbReference type="Proteomes" id="UP000188354">
    <property type="component" value="Unassembled WGS sequence"/>
</dbReference>
<evidence type="ECO:0000313" key="13">
    <source>
        <dbReference type="Proteomes" id="UP000188354"/>
    </source>
</evidence>
<feature type="region of interest" description="Disordered" evidence="10">
    <location>
        <begin position="153"/>
        <end position="172"/>
    </location>
</feature>
<evidence type="ECO:0000256" key="3">
    <source>
        <dbReference type="ARBA" id="ARBA00022737"/>
    </source>
</evidence>
<dbReference type="EMBL" id="KV862357">
    <property type="protein sequence ID" value="OIV89167.1"/>
    <property type="molecule type" value="Genomic_DNA"/>
</dbReference>
<evidence type="ECO:0000256" key="2">
    <source>
        <dbReference type="ARBA" id="ARBA00022723"/>
    </source>
</evidence>
<dbReference type="InterPro" id="IPR013087">
    <property type="entry name" value="Znf_C2H2_type"/>
</dbReference>
<dbReference type="PANTHER" id="PTHR26374:SF456">
    <property type="entry name" value="ZINC FINGER PROTEIN ZAT5-LIKE"/>
    <property type="match status" value="1"/>
</dbReference>
<dbReference type="PROSITE" id="PS50157">
    <property type="entry name" value="ZINC_FINGER_C2H2_2"/>
    <property type="match status" value="2"/>
</dbReference>
<dbReference type="OrthoDB" id="6077919at2759"/>
<keyword evidence="8" id="KW-0539">Nucleus</keyword>
<evidence type="ECO:0000313" key="12">
    <source>
        <dbReference type="EMBL" id="OIV89167.1"/>
    </source>
</evidence>